<evidence type="ECO:0000313" key="4">
    <source>
        <dbReference type="RefSeq" id="XP_026684328.1"/>
    </source>
</evidence>
<dbReference type="KEGG" id="dci:113470244"/>
<dbReference type="AlphaFoldDB" id="A0A3Q0J784"/>
<dbReference type="Proteomes" id="UP000079169">
    <property type="component" value="Unplaced"/>
</dbReference>
<keyword evidence="3" id="KW-1185">Reference proteome</keyword>
<keyword evidence="2" id="KW-1133">Transmembrane helix</keyword>
<dbReference type="RefSeq" id="XP_026684328.1">
    <property type="nucleotide sequence ID" value="XM_026828527.1"/>
</dbReference>
<name>A0A3Q0J784_DIACI</name>
<protein>
    <submittedName>
        <fullName evidence="4">Uncharacterized protein LOC113470244 isoform X1</fullName>
    </submittedName>
    <submittedName>
        <fullName evidence="5">Uncharacterized protein LOC113470244 isoform X2</fullName>
    </submittedName>
</protein>
<feature type="region of interest" description="Disordered" evidence="1">
    <location>
        <begin position="1"/>
        <end position="22"/>
    </location>
</feature>
<dbReference type="RefSeq" id="XP_026684329.1">
    <property type="nucleotide sequence ID" value="XM_026828528.1"/>
</dbReference>
<accession>A0A3Q0J784</accession>
<keyword evidence="2" id="KW-0812">Transmembrane</keyword>
<evidence type="ECO:0000256" key="2">
    <source>
        <dbReference type="SAM" id="Phobius"/>
    </source>
</evidence>
<reference evidence="4 5" key="1">
    <citation type="submission" date="2025-04" db="UniProtKB">
        <authorList>
            <consortium name="RefSeq"/>
        </authorList>
    </citation>
    <scope>IDENTIFICATION</scope>
</reference>
<dbReference type="PaxDb" id="121845-A0A3Q0J784"/>
<proteinExistence type="predicted"/>
<dbReference type="GeneID" id="113470244"/>
<evidence type="ECO:0000256" key="1">
    <source>
        <dbReference type="SAM" id="MobiDB-lite"/>
    </source>
</evidence>
<feature type="region of interest" description="Disordered" evidence="1">
    <location>
        <begin position="75"/>
        <end position="119"/>
    </location>
</feature>
<keyword evidence="2" id="KW-0472">Membrane</keyword>
<evidence type="ECO:0000313" key="3">
    <source>
        <dbReference type="Proteomes" id="UP000079169"/>
    </source>
</evidence>
<feature type="transmembrane region" description="Helical" evidence="2">
    <location>
        <begin position="128"/>
        <end position="148"/>
    </location>
</feature>
<organism evidence="3 5">
    <name type="scientific">Diaphorina citri</name>
    <name type="common">Asian citrus psyllid</name>
    <dbReference type="NCBI Taxonomy" id="121845"/>
    <lineage>
        <taxon>Eukaryota</taxon>
        <taxon>Metazoa</taxon>
        <taxon>Ecdysozoa</taxon>
        <taxon>Arthropoda</taxon>
        <taxon>Hexapoda</taxon>
        <taxon>Insecta</taxon>
        <taxon>Pterygota</taxon>
        <taxon>Neoptera</taxon>
        <taxon>Paraneoptera</taxon>
        <taxon>Hemiptera</taxon>
        <taxon>Sternorrhyncha</taxon>
        <taxon>Psylloidea</taxon>
        <taxon>Psyllidae</taxon>
        <taxon>Diaphorininae</taxon>
        <taxon>Diaphorina</taxon>
    </lineage>
</organism>
<gene>
    <name evidence="4 5" type="primary">LOC113470244</name>
</gene>
<sequence length="151" mass="15717">MNISEDNNNAPPKSKKNAEIVSSDSLSSKTKILIPISNFNLINLFSSSKDAPLKFNYIINNANISANDLLCLNTNEEEPSGSQGAGTEETTPPVTAKAGKKGGAVQEKVEETGGGGGGGGGGGNKLIVGKWFVCIPLFLTLLLTIICFSDT</sequence>
<evidence type="ECO:0000313" key="5">
    <source>
        <dbReference type="RefSeq" id="XP_026684329.1"/>
    </source>
</evidence>